<feature type="region of interest" description="Disordered" evidence="1">
    <location>
        <begin position="15"/>
        <end position="65"/>
    </location>
</feature>
<proteinExistence type="predicted"/>
<feature type="compositionally biased region" description="Basic residues" evidence="1">
    <location>
        <begin position="45"/>
        <end position="54"/>
    </location>
</feature>
<keyword evidence="3" id="KW-1185">Reference proteome</keyword>
<feature type="compositionally biased region" description="Polar residues" evidence="1">
    <location>
        <begin position="218"/>
        <end position="238"/>
    </location>
</feature>
<feature type="region of interest" description="Disordered" evidence="1">
    <location>
        <begin position="215"/>
        <end position="238"/>
    </location>
</feature>
<dbReference type="EnsemblMetazoa" id="GPPI040363-RA">
    <property type="protein sequence ID" value="GPPI040363-PA"/>
    <property type="gene ID" value="GPPI040363"/>
</dbReference>
<dbReference type="Proteomes" id="UP000092460">
    <property type="component" value="Unassembled WGS sequence"/>
</dbReference>
<feature type="compositionally biased region" description="Polar residues" evidence="1">
    <location>
        <begin position="565"/>
        <end position="574"/>
    </location>
</feature>
<accession>A0A1B0BTU1</accession>
<feature type="region of interest" description="Disordered" evidence="1">
    <location>
        <begin position="85"/>
        <end position="189"/>
    </location>
</feature>
<feature type="compositionally biased region" description="Basic and acidic residues" evidence="1">
    <location>
        <begin position="85"/>
        <end position="94"/>
    </location>
</feature>
<feature type="region of interest" description="Disordered" evidence="1">
    <location>
        <begin position="550"/>
        <end position="594"/>
    </location>
</feature>
<feature type="compositionally biased region" description="Basic and acidic residues" evidence="1">
    <location>
        <begin position="178"/>
        <end position="189"/>
    </location>
</feature>
<reference evidence="3" key="1">
    <citation type="submission" date="2015-01" db="EMBL/GenBank/DDBJ databases">
        <authorList>
            <person name="Aksoy S."/>
            <person name="Warren W."/>
            <person name="Wilson R.K."/>
        </authorList>
    </citation>
    <scope>NUCLEOTIDE SEQUENCE [LARGE SCALE GENOMIC DNA]</scope>
    <source>
        <strain evidence="3">IAEA</strain>
    </source>
</reference>
<dbReference type="STRING" id="67801.A0A1B0BTU1"/>
<sequence>MDVSKENCQTIQEKFEEMSNNVAKTPSRKLKEKSDPNTPNEMRQTPRRSTRKSVKPLQDYGEIVNQTMRSAKRSIILDENCDIKHSEIAEEQKPKWTPSDVGRRSSKRPSRKSRRTSKTKVIGLQKTSEYSTTEDEDNEESKINSAGKENNLGKISDVDEEEEDGENKENEESQNNGNEHKEHTHDYDVKTVQTVESFNVDEHNMQEKEKVLIEEESTPTNENICESHVGNSSQSPIQKQENFDPYLKTKQSCVAENSNKDVDKTIQTVENFEFDEHNTQEKEKMIIEEETIPTNILFNVMKGDEKDGEFKPKEENIIERDDGTSLQMPIQKEEQNCVAEDPNKDVAKTVQNVESLNADEHNAQEQDKMIIDEETTSTNIFHNLIKTDQEHAEFKPKEDNIFESHVGTSLQTPTQTQENFGSYLKRNNFDMKELGLNPLEEEAARPPEQPQNLILEEISNEPEMCQEDGKTESVPMLEEVHDVDNEMPSLIYCDDDDTEDDGCGIESKKHNSTVIVIEDEDEPAEDIQSSTFVKDETQTFELTDDNIEDLTKTPSILPKPDFTEKQTQTPSTSKYVKMPCRFPTPHSNKLNPFPNKIRNYEEQQDSLETIVHPTVTVTEPKEAVLRGIRKRSISLCLDGFPTNYNQQTKDKSVRQQKVVAFRTVTIDDSPKGMKKKKPNMDTFTNLKDNKNVTKRRKRSMSLDEIINRIPKLTRTGQITPKKNELTTTARTKLPNFAAIHERHFQKMESLVDHVARKKERSKLLINSATKQHQLSAQKILRGTQASKATNLTAAMNCDANTDRILRKQHQQLPLGIRDARMGVVKPFLNDEVIQSSVGKSSNATATTVSTANKTISTNAEKSLKSDQKTVGRTLLAKAIPSKHPFNLSTSAGPSMSNGLQTSATLMKQQKQLDKSSIRLQKHMDLFKSRKATKQDVKNDVVIRGVRSNRRFELQMQHRRNLEK</sequence>
<evidence type="ECO:0000313" key="3">
    <source>
        <dbReference type="Proteomes" id="UP000092460"/>
    </source>
</evidence>
<dbReference type="InterPro" id="IPR026756">
    <property type="entry name" value="NuSAP"/>
</dbReference>
<evidence type="ECO:0000256" key="1">
    <source>
        <dbReference type="SAM" id="MobiDB-lite"/>
    </source>
</evidence>
<feature type="compositionally biased region" description="Polar residues" evidence="1">
    <location>
        <begin position="15"/>
        <end position="24"/>
    </location>
</feature>
<dbReference type="AlphaFoldDB" id="A0A1B0BTU1"/>
<organism evidence="2 3">
    <name type="scientific">Glossina palpalis gambiensis</name>
    <dbReference type="NCBI Taxonomy" id="67801"/>
    <lineage>
        <taxon>Eukaryota</taxon>
        <taxon>Metazoa</taxon>
        <taxon>Ecdysozoa</taxon>
        <taxon>Arthropoda</taxon>
        <taxon>Hexapoda</taxon>
        <taxon>Insecta</taxon>
        <taxon>Pterygota</taxon>
        <taxon>Neoptera</taxon>
        <taxon>Endopterygota</taxon>
        <taxon>Diptera</taxon>
        <taxon>Brachycera</taxon>
        <taxon>Muscomorpha</taxon>
        <taxon>Hippoboscoidea</taxon>
        <taxon>Glossinidae</taxon>
        <taxon>Glossina</taxon>
    </lineage>
</organism>
<name>A0A1B0BTU1_9MUSC</name>
<dbReference type="Pfam" id="PF16006">
    <property type="entry name" value="NUSAP"/>
    <property type="match status" value="1"/>
</dbReference>
<evidence type="ECO:0000313" key="2">
    <source>
        <dbReference type="EnsemblMetazoa" id="GPPI040363-PA"/>
    </source>
</evidence>
<protein>
    <submittedName>
        <fullName evidence="2">Uncharacterized protein</fullName>
    </submittedName>
</protein>
<dbReference type="EMBL" id="JXJN01020368">
    <property type="status" value="NOT_ANNOTATED_CDS"/>
    <property type="molecule type" value="Genomic_DNA"/>
</dbReference>
<dbReference type="VEuPathDB" id="VectorBase:GPPI040363"/>
<feature type="compositionally biased region" description="Basic residues" evidence="1">
    <location>
        <begin position="104"/>
        <end position="118"/>
    </location>
</feature>
<reference evidence="2" key="2">
    <citation type="submission" date="2020-05" db="UniProtKB">
        <authorList>
            <consortium name="EnsemblMetazoa"/>
        </authorList>
    </citation>
    <scope>IDENTIFICATION</scope>
    <source>
        <strain evidence="2">IAEA</strain>
    </source>
</reference>